<gene>
    <name evidence="1" type="ORF">BN9_077940</name>
</gene>
<dbReference type="PANTHER" id="PTHR48100">
    <property type="entry name" value="BROAD-SPECIFICITY PHOSPHATASE YOR283W-RELATED"/>
    <property type="match status" value="1"/>
</dbReference>
<sequence>MEEASKASIYSAGYSDKCGTYRSESKKPHRSIGFAFHSTIPDKRECSYLGPNHSWRFDLDTIINVFRHIPVQFLYPILNVVHCIYYKLYFYLLAIAHFCFSSDLKLSQAATKPLHQTLSSANAFQHESKRVIYIRHGESEWNVIFNRPWNSSTLLHAIHAIFKEFIAIPTCRSIFLDSPLSTTGVRQSLLLQKRICSIPAAANDYSTSSPLTLLKCLQTPSADTIVVTSNLKRSIQTALIASKERFLFCQEKLYVSSSLQEIGRNIDTLSLGELAHNSSDDIDTTSNCYKDSVSKYSGRKLSSERKKTKLNWSWNYGNKAVFGCAEARMKQFLKWMFTRREHIVIVYGHSLWLQEFCKQYLTPGVDHPVKNLKLHNCEVVSFVVGHHQGRYYIEPKSFLFL</sequence>
<proteinExistence type="predicted"/>
<dbReference type="OrthoDB" id="496981at2759"/>
<evidence type="ECO:0000313" key="2">
    <source>
        <dbReference type="Proteomes" id="UP000053237"/>
    </source>
</evidence>
<dbReference type="Proteomes" id="UP000053237">
    <property type="component" value="Unassembled WGS sequence"/>
</dbReference>
<dbReference type="GO" id="GO:0005829">
    <property type="term" value="C:cytosol"/>
    <property type="evidence" value="ECO:0007669"/>
    <property type="project" value="TreeGrafter"/>
</dbReference>
<dbReference type="PANTHER" id="PTHR48100:SF33">
    <property type="entry name" value="PEPTIDASE S54 RHOMBOID DOMAIN-CONTAINING PROTEIN"/>
    <property type="match status" value="1"/>
</dbReference>
<reference evidence="1 2" key="1">
    <citation type="submission" date="2012-05" db="EMBL/GenBank/DDBJ databases">
        <title>Recombination and specialization in a pathogen metapopulation.</title>
        <authorList>
            <person name="Gardiner A."/>
            <person name="Kemen E."/>
            <person name="Schultz-Larsen T."/>
            <person name="MacLean D."/>
            <person name="Van Oosterhout C."/>
            <person name="Jones J.D.G."/>
        </authorList>
    </citation>
    <scope>NUCLEOTIDE SEQUENCE [LARGE SCALE GENOMIC DNA]</scope>
    <source>
        <strain evidence="1 2">Ac Nc2</strain>
    </source>
</reference>
<dbReference type="SUPFAM" id="SSF53254">
    <property type="entry name" value="Phosphoglycerate mutase-like"/>
    <property type="match status" value="1"/>
</dbReference>
<protein>
    <submittedName>
        <fullName evidence="1">Uncharacterized protein</fullName>
    </submittedName>
</protein>
<comment type="caution">
    <text evidence="1">The sequence shown here is derived from an EMBL/GenBank/DDBJ whole genome shotgun (WGS) entry which is preliminary data.</text>
</comment>
<dbReference type="InterPro" id="IPR013078">
    <property type="entry name" value="His_Pase_superF_clade-1"/>
</dbReference>
<name>A0A024GIX0_9STRA</name>
<dbReference type="InterPro" id="IPR029033">
    <property type="entry name" value="His_PPase_superfam"/>
</dbReference>
<evidence type="ECO:0000313" key="1">
    <source>
        <dbReference type="EMBL" id="CCI46839.1"/>
    </source>
</evidence>
<dbReference type="Gene3D" id="3.40.50.1240">
    <property type="entry name" value="Phosphoglycerate mutase-like"/>
    <property type="match status" value="1"/>
</dbReference>
<dbReference type="EMBL" id="CAIX01000143">
    <property type="protein sequence ID" value="CCI46839.1"/>
    <property type="molecule type" value="Genomic_DNA"/>
</dbReference>
<dbReference type="InterPro" id="IPR050275">
    <property type="entry name" value="PGM_Phosphatase"/>
</dbReference>
<dbReference type="CDD" id="cd07067">
    <property type="entry name" value="HP_PGM_like"/>
    <property type="match status" value="1"/>
</dbReference>
<keyword evidence="2" id="KW-1185">Reference proteome</keyword>
<organism evidence="1 2">
    <name type="scientific">Albugo candida</name>
    <dbReference type="NCBI Taxonomy" id="65357"/>
    <lineage>
        <taxon>Eukaryota</taxon>
        <taxon>Sar</taxon>
        <taxon>Stramenopiles</taxon>
        <taxon>Oomycota</taxon>
        <taxon>Peronosporomycetes</taxon>
        <taxon>Albuginales</taxon>
        <taxon>Albuginaceae</taxon>
        <taxon>Albugo</taxon>
    </lineage>
</organism>
<dbReference type="AlphaFoldDB" id="A0A024GIX0"/>
<dbReference type="GO" id="GO:0016791">
    <property type="term" value="F:phosphatase activity"/>
    <property type="evidence" value="ECO:0007669"/>
    <property type="project" value="TreeGrafter"/>
</dbReference>
<accession>A0A024GIX0</accession>
<dbReference type="InParanoid" id="A0A024GIX0"/>